<gene>
    <name evidence="14" type="primary">LOC138929576</name>
</gene>
<organism evidence="13 14">
    <name type="scientific">Drosophila kikkawai</name>
    <name type="common">Fruit fly</name>
    <dbReference type="NCBI Taxonomy" id="30033"/>
    <lineage>
        <taxon>Eukaryota</taxon>
        <taxon>Metazoa</taxon>
        <taxon>Ecdysozoa</taxon>
        <taxon>Arthropoda</taxon>
        <taxon>Hexapoda</taxon>
        <taxon>Insecta</taxon>
        <taxon>Pterygota</taxon>
        <taxon>Neoptera</taxon>
        <taxon>Endopterygota</taxon>
        <taxon>Diptera</taxon>
        <taxon>Brachycera</taxon>
        <taxon>Muscomorpha</taxon>
        <taxon>Ephydroidea</taxon>
        <taxon>Drosophilidae</taxon>
        <taxon>Drosophila</taxon>
        <taxon>Sophophora</taxon>
    </lineage>
</organism>
<dbReference type="CDD" id="cd00303">
    <property type="entry name" value="retropepsin_like"/>
    <property type="match status" value="1"/>
</dbReference>
<keyword evidence="9" id="KW-0511">Multifunctional enzyme</keyword>
<name>A0ABM4GQU6_DROKI</name>
<dbReference type="Gene3D" id="2.40.70.10">
    <property type="entry name" value="Acid Proteases"/>
    <property type="match status" value="1"/>
</dbReference>
<proteinExistence type="predicted"/>
<evidence type="ECO:0000256" key="1">
    <source>
        <dbReference type="ARBA" id="ARBA00022679"/>
    </source>
</evidence>
<dbReference type="GeneID" id="138929576"/>
<dbReference type="InterPro" id="IPR000477">
    <property type="entry name" value="RT_dom"/>
</dbReference>
<dbReference type="Pfam" id="PF13975">
    <property type="entry name" value="gag-asp_proteas"/>
    <property type="match status" value="1"/>
</dbReference>
<dbReference type="Gene3D" id="3.30.70.270">
    <property type="match status" value="2"/>
</dbReference>
<evidence type="ECO:0000313" key="13">
    <source>
        <dbReference type="Proteomes" id="UP001652661"/>
    </source>
</evidence>
<keyword evidence="2" id="KW-0548">Nucleotidyltransferase</keyword>
<keyword evidence="1" id="KW-0808">Transferase</keyword>
<reference evidence="14" key="1">
    <citation type="submission" date="2025-08" db="UniProtKB">
        <authorList>
            <consortium name="RefSeq"/>
        </authorList>
    </citation>
    <scope>IDENTIFICATION</scope>
    <source>
        <strain evidence="14">14028-0561.14</strain>
        <tissue evidence="14">Whole fly</tissue>
    </source>
</reference>
<dbReference type="InterPro" id="IPR001969">
    <property type="entry name" value="Aspartic_peptidase_AS"/>
</dbReference>
<dbReference type="InterPro" id="IPR050951">
    <property type="entry name" value="Retrovirus_Pol_polyprotein"/>
</dbReference>
<dbReference type="PANTHER" id="PTHR37984:SF5">
    <property type="entry name" value="PROTEIN NYNRIN-LIKE"/>
    <property type="match status" value="1"/>
</dbReference>
<dbReference type="Pfam" id="PF17919">
    <property type="entry name" value="RT_RNaseH_2"/>
    <property type="match status" value="1"/>
</dbReference>
<protein>
    <recommendedName>
        <fullName evidence="15">Reverse transcriptase</fullName>
    </recommendedName>
</protein>
<evidence type="ECO:0000259" key="11">
    <source>
        <dbReference type="PROSITE" id="PS50175"/>
    </source>
</evidence>
<dbReference type="Proteomes" id="UP001652661">
    <property type="component" value="Unplaced"/>
</dbReference>
<dbReference type="Pfam" id="PF00078">
    <property type="entry name" value="RVT_1"/>
    <property type="match status" value="1"/>
</dbReference>
<evidence type="ECO:0008006" key="15">
    <source>
        <dbReference type="Google" id="ProtNLM"/>
    </source>
</evidence>
<dbReference type="SUPFAM" id="SSF56672">
    <property type="entry name" value="DNA/RNA polymerases"/>
    <property type="match status" value="1"/>
</dbReference>
<dbReference type="PROSITE" id="PS50878">
    <property type="entry name" value="RT_POL"/>
    <property type="match status" value="1"/>
</dbReference>
<dbReference type="SUPFAM" id="SSF50630">
    <property type="entry name" value="Acid proteases"/>
    <property type="match status" value="1"/>
</dbReference>
<evidence type="ECO:0000256" key="2">
    <source>
        <dbReference type="ARBA" id="ARBA00022695"/>
    </source>
</evidence>
<evidence type="ECO:0000256" key="7">
    <source>
        <dbReference type="ARBA" id="ARBA00022884"/>
    </source>
</evidence>
<dbReference type="InterPro" id="IPR043128">
    <property type="entry name" value="Rev_trsase/Diguanyl_cyclase"/>
</dbReference>
<evidence type="ECO:0000256" key="6">
    <source>
        <dbReference type="ARBA" id="ARBA00022842"/>
    </source>
</evidence>
<dbReference type="InterPro" id="IPR043502">
    <property type="entry name" value="DNA/RNA_pol_sf"/>
</dbReference>
<evidence type="ECO:0000259" key="12">
    <source>
        <dbReference type="PROSITE" id="PS50878"/>
    </source>
</evidence>
<feature type="domain" description="Peptidase A2" evidence="11">
    <location>
        <begin position="369"/>
        <end position="448"/>
    </location>
</feature>
<feature type="domain" description="Reverse transcriptase" evidence="12">
    <location>
        <begin position="546"/>
        <end position="726"/>
    </location>
</feature>
<dbReference type="PROSITE" id="PS50175">
    <property type="entry name" value="ASP_PROT_RETROV"/>
    <property type="match status" value="1"/>
</dbReference>
<dbReference type="PANTHER" id="PTHR37984">
    <property type="entry name" value="PROTEIN CBG26694"/>
    <property type="match status" value="1"/>
</dbReference>
<dbReference type="InterPro" id="IPR021109">
    <property type="entry name" value="Peptidase_aspartic_dom_sf"/>
</dbReference>
<keyword evidence="7" id="KW-0694">RNA-binding</keyword>
<sequence>MATEKLTRGWVTSLNKTQLEEYIREFGMEPELIVEDLRRQLSDFIKNGDHDEGRVNRLRELSQRHAKNKQSPVVEVNWEVITAMLQAEKERKPTSSADTEKDLEEASSEKTQEGSPKPEHKRNSQSERASAINTIRGWGETFDGSGDALEFITRLEELAAAYDIGLENITAAAVVILKGAALDWWRTNPEKIHDWATFKAQVTRYYVPADYRERAMERITRRQQYAQEPAKDYVRELRKMMSHTTLSEEQKLEWTYRNSTVEFKRYAKRSEVQSLQDYLRLTEEFEALGTQYPQQTQARTAGTPNTVLLDMRKGQHKNNRLLQKIRGKRKRRWETGGTPSANPDIPPETMIRFDGRKIIAQVKVAGVQVEGIVDTGATRSFISEKLADKLRQYGEVQPTDEVINLADGTTTTATEELRLKIELGERKAEITLLILDDVIGGILLGVDFLAQWDTTLRCGGLTTQLKPQTGKQQKHQKVGIAAAEPTEAEVEEFLKRQLKLMGEIHGTSHIAKHKIYMKHDRPLKQRYYPKNPAMQKIIHDLVEELLQQDLIEPSHSAYSSPVVLVKKKNNQWRLCIDYRQLNTHSERDAYPVPRMDHILNQLREAKYISTLDLKNGYWQIPMEENSKQYTAFTVPGRGLFQWKVMPFGLHTAPATFQRALDSVIGPEMEPFAFAYLDDIVVIGRTKREHLEKLHEVLARLRKANLRINPEKCHFFQDKLKYLGHVVSARGIHTDPDKIAAIKDLPEPTTTKQVHSFLGVASWYRRFVPRFTEIAKPLFELIKKNAKFEWTEEHGRATEELKKALTEAPVLACPDFTKTFILQTDASNCA</sequence>
<keyword evidence="8" id="KW-0229">DNA integration</keyword>
<evidence type="ECO:0000313" key="14">
    <source>
        <dbReference type="RefSeq" id="XP_070145086.1"/>
    </source>
</evidence>
<evidence type="ECO:0000256" key="4">
    <source>
        <dbReference type="ARBA" id="ARBA00022759"/>
    </source>
</evidence>
<accession>A0ABM4GQU6</accession>
<dbReference type="Gene3D" id="3.10.10.10">
    <property type="entry name" value="HIV Type 1 Reverse Transcriptase, subunit A, domain 1"/>
    <property type="match status" value="1"/>
</dbReference>
<evidence type="ECO:0000256" key="3">
    <source>
        <dbReference type="ARBA" id="ARBA00022722"/>
    </source>
</evidence>
<evidence type="ECO:0000256" key="5">
    <source>
        <dbReference type="ARBA" id="ARBA00022801"/>
    </source>
</evidence>
<evidence type="ECO:0000256" key="9">
    <source>
        <dbReference type="ARBA" id="ARBA00023268"/>
    </source>
</evidence>
<dbReference type="Pfam" id="PF03732">
    <property type="entry name" value="Retrotrans_gag"/>
    <property type="match status" value="1"/>
</dbReference>
<dbReference type="PROSITE" id="PS00141">
    <property type="entry name" value="ASP_PROTEASE"/>
    <property type="match status" value="1"/>
</dbReference>
<dbReference type="RefSeq" id="XP_070145086.1">
    <property type="nucleotide sequence ID" value="XM_070288985.1"/>
</dbReference>
<dbReference type="CDD" id="cd01647">
    <property type="entry name" value="RT_LTR"/>
    <property type="match status" value="1"/>
</dbReference>
<keyword evidence="5" id="KW-0378">Hydrolase</keyword>
<dbReference type="InterPro" id="IPR005162">
    <property type="entry name" value="Retrotrans_gag_dom"/>
</dbReference>
<dbReference type="InterPro" id="IPR001995">
    <property type="entry name" value="Peptidase_A2_cat"/>
</dbReference>
<feature type="compositionally biased region" description="Basic and acidic residues" evidence="10">
    <location>
        <begin position="107"/>
        <end position="125"/>
    </location>
</feature>
<dbReference type="InterPro" id="IPR041577">
    <property type="entry name" value="RT_RNaseH_2"/>
</dbReference>
<feature type="region of interest" description="Disordered" evidence="10">
    <location>
        <begin position="327"/>
        <end position="348"/>
    </location>
</feature>
<keyword evidence="6" id="KW-0460">Magnesium</keyword>
<keyword evidence="3" id="KW-0540">Nuclease</keyword>
<evidence type="ECO:0000256" key="10">
    <source>
        <dbReference type="SAM" id="MobiDB-lite"/>
    </source>
</evidence>
<keyword evidence="4" id="KW-0255">Endonuclease</keyword>
<feature type="region of interest" description="Disordered" evidence="10">
    <location>
        <begin position="89"/>
        <end position="129"/>
    </location>
</feature>
<keyword evidence="13" id="KW-1185">Reference proteome</keyword>
<evidence type="ECO:0000256" key="8">
    <source>
        <dbReference type="ARBA" id="ARBA00022908"/>
    </source>
</evidence>